<feature type="transmembrane region" description="Helical" evidence="5">
    <location>
        <begin position="185"/>
        <end position="204"/>
    </location>
</feature>
<evidence type="ECO:0000256" key="5">
    <source>
        <dbReference type="RuleBase" id="RU367081"/>
    </source>
</evidence>
<dbReference type="eggNOG" id="KOG1640">
    <property type="taxonomic scope" value="Eukaryota"/>
</dbReference>
<dbReference type="Pfam" id="PF02544">
    <property type="entry name" value="Steroid_dh"/>
    <property type="match status" value="1"/>
</dbReference>
<accession>A0A1D8NHI8</accession>
<evidence type="ECO:0000313" key="7">
    <source>
        <dbReference type="EMBL" id="AOW05093.1"/>
    </source>
</evidence>
<feature type="transmembrane region" description="Helical" evidence="5">
    <location>
        <begin position="291"/>
        <end position="308"/>
    </location>
</feature>
<keyword evidence="3 5" id="KW-1133">Transmembrane helix</keyword>
<keyword evidence="5" id="KW-0521">NADP</keyword>
<comment type="pathway">
    <text evidence="5">Protein modification; protein glycosylation.</text>
</comment>
<comment type="catalytic activity">
    <reaction evidence="5">
        <text>a di-trans,poly-cis-dolichal + NADP(+) = a di-trans,poly-cis-polyprenal + NADPH + H(+)</text>
        <dbReference type="Rhea" id="RHEA:80727"/>
        <dbReference type="Rhea" id="RHEA-COMP:19536"/>
        <dbReference type="Rhea" id="RHEA-COMP:19537"/>
        <dbReference type="ChEBI" id="CHEBI:15378"/>
        <dbReference type="ChEBI" id="CHEBI:57783"/>
        <dbReference type="ChEBI" id="CHEBI:58349"/>
        <dbReference type="ChEBI" id="CHEBI:231623"/>
        <dbReference type="ChEBI" id="CHEBI:231637"/>
        <dbReference type="EC" id="1.3.1.94"/>
    </reaction>
    <physiologicalReaction direction="right-to-left" evidence="5">
        <dbReference type="Rhea" id="RHEA:80729"/>
    </physiologicalReaction>
</comment>
<dbReference type="GO" id="GO:0102389">
    <property type="term" value="F:polyprenol reductase activity"/>
    <property type="evidence" value="ECO:0007669"/>
    <property type="project" value="UniProtKB-UniRule"/>
</dbReference>
<keyword evidence="5" id="KW-0560">Oxidoreductase</keyword>
<dbReference type="Proteomes" id="UP000182444">
    <property type="component" value="Chromosome 1E"/>
</dbReference>
<sequence>MLQLLAITFFLSGIVTTLLGNVSPAIQKLSYYGKTLTQKTNSTLALPKPWFIHFYILAAFLGYYSLFIVYDSFSDNHILIDVLGLLDSPISANNMFANGWTDWMDDLVSNINEWKLISTTHVQKPLTTLVLLLLGTIQGTRRLYECVYVMKYKVKTGASRVAEEQRKKKEGQTAEIESRESQMLLTHYLVGMGFYVAVFCSLWATGVAGVRDMEEWDFDYNSVGLSIAISLFLVASTLQYLCHVHLSSLIKYSLPTFWPFKITVCPHYTCEALIYMSYIGVSLSTGSTPNYGLLLAPLFTLTVLTTSAKNSKDWYKQKFPEYNVRWLTIPGVL</sequence>
<dbReference type="PANTHER" id="PTHR14624:SF0">
    <property type="entry name" value="POLYPRENOL REDUCTASE"/>
    <property type="match status" value="1"/>
</dbReference>
<dbReference type="GO" id="GO:0006488">
    <property type="term" value="P:dolichol-linked oligosaccharide biosynthetic process"/>
    <property type="evidence" value="ECO:0007669"/>
    <property type="project" value="UniProtKB-UniRule"/>
</dbReference>
<gene>
    <name evidence="7" type="ORF">YALI1_E09357g</name>
</gene>
<dbReference type="InterPro" id="IPR001104">
    <property type="entry name" value="3-oxo-5_a-steroid_4-DH_C"/>
</dbReference>
<dbReference type="GO" id="GO:0005789">
    <property type="term" value="C:endoplasmic reticulum membrane"/>
    <property type="evidence" value="ECO:0007669"/>
    <property type="project" value="UniProtKB-SubCell"/>
</dbReference>
<protein>
    <recommendedName>
        <fullName evidence="5">Polyprenal reductase</fullName>
        <ecNumber evidence="5">1.3.1.94</ecNumber>
    </recommendedName>
</protein>
<keyword evidence="4 5" id="KW-0472">Membrane</keyword>
<dbReference type="RefSeq" id="XP_503673.3">
    <property type="nucleotide sequence ID" value="XM_503673.3"/>
</dbReference>
<feature type="transmembrane region" description="Helical" evidence="5">
    <location>
        <begin position="50"/>
        <end position="70"/>
    </location>
</feature>
<evidence type="ECO:0000256" key="1">
    <source>
        <dbReference type="ARBA" id="ARBA00004127"/>
    </source>
</evidence>
<dbReference type="AlphaFoldDB" id="A0A1D8NHI8"/>
<name>A0A1D8NHI8_YARLL</name>
<comment type="similarity">
    <text evidence="5">Belongs to the steroid 5-alpha reductase family. Polyprenal reductase subfamily.</text>
</comment>
<evidence type="ECO:0000313" key="8">
    <source>
        <dbReference type="Proteomes" id="UP000182444"/>
    </source>
</evidence>
<dbReference type="GO" id="GO:0003865">
    <property type="term" value="F:3-oxo-5-alpha-steroid 4-dehydrogenase activity"/>
    <property type="evidence" value="ECO:0007669"/>
    <property type="project" value="TreeGrafter"/>
</dbReference>
<dbReference type="EC" id="1.3.1.94" evidence="5"/>
<comment type="function">
    <text evidence="5">Plays a key role in early steps of protein N-linked glycosylation by being involved in the conversion of polyprenol into dolichol. Acts as a polyprenal reductase that mediates the reduction of polyprenal into dolichal in a NADP-dependent mechanism. Dolichols are required for the synthesis of dolichol-linked monosaccharides and the oligosaccharide precursor used for N-glycosylation.</text>
</comment>
<reference evidence="7 8" key="1">
    <citation type="journal article" date="2016" name="PLoS ONE">
        <title>Sequence Assembly of Yarrowia lipolytica Strain W29/CLIB89 Shows Transposable Element Diversity.</title>
        <authorList>
            <person name="Magnan C."/>
            <person name="Yu J."/>
            <person name="Chang I."/>
            <person name="Jahn E."/>
            <person name="Kanomata Y."/>
            <person name="Wu J."/>
            <person name="Zeller M."/>
            <person name="Oakes M."/>
            <person name="Baldi P."/>
            <person name="Sandmeyer S."/>
        </authorList>
    </citation>
    <scope>NUCLEOTIDE SEQUENCE [LARGE SCALE GENOMIC DNA]</scope>
    <source>
        <strain evidence="8">CLIB89(W29)</strain>
    </source>
</reference>
<feature type="transmembrane region" description="Helical" evidence="5">
    <location>
        <begin position="224"/>
        <end position="246"/>
    </location>
</feature>
<dbReference type="KEGG" id="yli:2912457"/>
<dbReference type="PROSITE" id="PS50244">
    <property type="entry name" value="S5A_REDUCTASE"/>
    <property type="match status" value="1"/>
</dbReference>
<feature type="transmembrane region" description="Helical" evidence="5">
    <location>
        <begin position="258"/>
        <end position="279"/>
    </location>
</feature>
<dbReference type="PANTHER" id="PTHR14624">
    <property type="entry name" value="DFG10 PROTEIN"/>
    <property type="match status" value="1"/>
</dbReference>
<evidence type="ECO:0000259" key="6">
    <source>
        <dbReference type="Pfam" id="PF02544"/>
    </source>
</evidence>
<comment type="subcellular location">
    <subcellularLocation>
        <location evidence="1">Endomembrane system</location>
        <topology evidence="1">Multi-pass membrane protein</topology>
    </subcellularLocation>
    <subcellularLocation>
        <location evidence="5">Endoplasmic reticulum membrane</location>
    </subcellularLocation>
</comment>
<feature type="domain" description="3-oxo-5-alpha-steroid 4-dehydrogenase C-terminal" evidence="6">
    <location>
        <begin position="221"/>
        <end position="332"/>
    </location>
</feature>
<dbReference type="GeneID" id="2912457"/>
<proteinExistence type="inferred from homology"/>
<organism evidence="7 8">
    <name type="scientific">Yarrowia lipolytica</name>
    <name type="common">Candida lipolytica</name>
    <dbReference type="NCBI Taxonomy" id="4952"/>
    <lineage>
        <taxon>Eukaryota</taxon>
        <taxon>Fungi</taxon>
        <taxon>Dikarya</taxon>
        <taxon>Ascomycota</taxon>
        <taxon>Saccharomycotina</taxon>
        <taxon>Dipodascomycetes</taxon>
        <taxon>Dipodascales</taxon>
        <taxon>Dipodascales incertae sedis</taxon>
        <taxon>Yarrowia</taxon>
    </lineage>
</organism>
<dbReference type="UniPathway" id="UPA00378"/>
<dbReference type="GO" id="GO:0016095">
    <property type="term" value="P:polyprenol catabolic process"/>
    <property type="evidence" value="ECO:0007669"/>
    <property type="project" value="UniProtKB-UniRule"/>
</dbReference>
<dbReference type="VEuPathDB" id="FungiDB:YALI1_E09357g"/>
<evidence type="ECO:0000256" key="2">
    <source>
        <dbReference type="ARBA" id="ARBA00022692"/>
    </source>
</evidence>
<dbReference type="InterPro" id="IPR039698">
    <property type="entry name" value="Dfg10/SRD5A3"/>
</dbReference>
<keyword evidence="5" id="KW-0256">Endoplasmic reticulum</keyword>
<evidence type="ECO:0000256" key="4">
    <source>
        <dbReference type="ARBA" id="ARBA00023136"/>
    </source>
</evidence>
<dbReference type="GO" id="GO:0160198">
    <property type="term" value="F:polyprenal reductase activity"/>
    <property type="evidence" value="ECO:0007669"/>
    <property type="project" value="UniProtKB-EC"/>
</dbReference>
<evidence type="ECO:0000256" key="3">
    <source>
        <dbReference type="ARBA" id="ARBA00022989"/>
    </source>
</evidence>
<dbReference type="EMBL" id="CP017557">
    <property type="protein sequence ID" value="AOW05093.1"/>
    <property type="molecule type" value="Genomic_DNA"/>
</dbReference>
<dbReference type="VEuPathDB" id="FungiDB:YALI0_E07788g"/>
<keyword evidence="2 5" id="KW-0812">Transmembrane</keyword>